<gene>
    <name evidence="1" type="ORF">FUA24_13275</name>
</gene>
<sequence>MKTNFKEVMKHIKLISILSILVYLVTSCVSTENPLHGTWVFVKGNSNKKSTFVFEKNREKVFTKDMSFYVSNEDAVGKQVTIQGKYKIIDKSHYKEELGNGVYAIYEFRIKNDTLKFGGDLHLPSEKEGEIKTVFVSETWVRKKE</sequence>
<keyword evidence="2" id="KW-1185">Reference proteome</keyword>
<protein>
    <recommendedName>
        <fullName evidence="3">Lipocalin-like domain-containing protein</fullName>
    </recommendedName>
</protein>
<reference evidence="1 2" key="1">
    <citation type="submission" date="2019-08" db="EMBL/GenBank/DDBJ databases">
        <title>Seonamhaeicola sediminis sp. nov., isolated from marine sediment.</title>
        <authorList>
            <person name="Cao W.R."/>
        </authorList>
    </citation>
    <scope>NUCLEOTIDE SEQUENCE [LARGE SCALE GENOMIC DNA]</scope>
    <source>
        <strain evidence="1 2">B011</strain>
    </source>
</reference>
<dbReference type="OrthoDB" id="1123030at2"/>
<dbReference type="PROSITE" id="PS51257">
    <property type="entry name" value="PROKAR_LIPOPROTEIN"/>
    <property type="match status" value="1"/>
</dbReference>
<dbReference type="Gene3D" id="2.40.128.490">
    <property type="entry name" value="Uncharacterised protein PF14869, DUF4488"/>
    <property type="match status" value="1"/>
</dbReference>
<accession>A0A5D0HSQ2</accession>
<dbReference type="AlphaFoldDB" id="A0A5D0HSQ2"/>
<evidence type="ECO:0000313" key="1">
    <source>
        <dbReference type="EMBL" id="TYA74295.1"/>
    </source>
</evidence>
<organism evidence="1 2">
    <name type="scientific">Seonamhaeicola marinus</name>
    <dbReference type="NCBI Taxonomy" id="1912246"/>
    <lineage>
        <taxon>Bacteria</taxon>
        <taxon>Pseudomonadati</taxon>
        <taxon>Bacteroidota</taxon>
        <taxon>Flavobacteriia</taxon>
        <taxon>Flavobacteriales</taxon>
        <taxon>Flavobacteriaceae</taxon>
    </lineage>
</organism>
<dbReference type="EMBL" id="VSDQ01000679">
    <property type="protein sequence ID" value="TYA74295.1"/>
    <property type="molecule type" value="Genomic_DNA"/>
</dbReference>
<evidence type="ECO:0000313" key="2">
    <source>
        <dbReference type="Proteomes" id="UP000323930"/>
    </source>
</evidence>
<name>A0A5D0HSQ2_9FLAO</name>
<dbReference type="Proteomes" id="UP000323930">
    <property type="component" value="Unassembled WGS sequence"/>
</dbReference>
<proteinExistence type="predicted"/>
<comment type="caution">
    <text evidence="1">The sequence shown here is derived from an EMBL/GenBank/DDBJ whole genome shotgun (WGS) entry which is preliminary data.</text>
</comment>
<evidence type="ECO:0008006" key="3">
    <source>
        <dbReference type="Google" id="ProtNLM"/>
    </source>
</evidence>
<dbReference type="RefSeq" id="WP_148543091.1">
    <property type="nucleotide sequence ID" value="NZ_VSDQ01000679.1"/>
</dbReference>